<dbReference type="GO" id="GO:0008237">
    <property type="term" value="F:metallopeptidase activity"/>
    <property type="evidence" value="ECO:0007669"/>
    <property type="project" value="UniProtKB-KW"/>
</dbReference>
<evidence type="ECO:0000256" key="4">
    <source>
        <dbReference type="ARBA" id="ARBA00023180"/>
    </source>
</evidence>
<dbReference type="GO" id="GO:0004180">
    <property type="term" value="F:carboxypeptidase activity"/>
    <property type="evidence" value="ECO:0007669"/>
    <property type="project" value="UniProtKB-KW"/>
</dbReference>
<evidence type="ECO:0000313" key="10">
    <source>
        <dbReference type="EMBL" id="CAG5123913.1"/>
    </source>
</evidence>
<proteinExistence type="inferred from homology"/>
<dbReference type="OrthoDB" id="10029630at2759"/>
<feature type="active site" description="Proton acceptor 2" evidence="7">
    <location>
        <position position="18"/>
    </location>
</feature>
<keyword evidence="9" id="KW-0378">Hydrolase</keyword>
<sequence>IKMCSRVEERDFVTAHHEMAHVAYFMAYKNRPLVDRDSANPAIYEAIGDLIKLSVLTPEHLKKLELISEVPTDR</sequence>
<evidence type="ECO:0000256" key="3">
    <source>
        <dbReference type="ARBA" id="ARBA00023157"/>
    </source>
</evidence>
<name>A0A8S3Z326_9EUPU</name>
<evidence type="ECO:0000256" key="9">
    <source>
        <dbReference type="RuleBase" id="RU361144"/>
    </source>
</evidence>
<dbReference type="SUPFAM" id="SSF55486">
    <property type="entry name" value="Metalloproteases ('zincins'), catalytic domain"/>
    <property type="match status" value="1"/>
</dbReference>
<feature type="binding site" evidence="5">
    <location>
        <position position="21"/>
    </location>
    <ligand>
        <name>Zn(2+)</name>
        <dbReference type="ChEBI" id="CHEBI:29105"/>
        <label>1</label>
        <note>catalytic</note>
    </ligand>
</feature>
<organism evidence="10 11">
    <name type="scientific">Candidula unifasciata</name>
    <dbReference type="NCBI Taxonomy" id="100452"/>
    <lineage>
        <taxon>Eukaryota</taxon>
        <taxon>Metazoa</taxon>
        <taxon>Spiralia</taxon>
        <taxon>Lophotrochozoa</taxon>
        <taxon>Mollusca</taxon>
        <taxon>Gastropoda</taxon>
        <taxon>Heterobranchia</taxon>
        <taxon>Euthyneura</taxon>
        <taxon>Panpulmonata</taxon>
        <taxon>Eupulmonata</taxon>
        <taxon>Stylommatophora</taxon>
        <taxon>Helicina</taxon>
        <taxon>Helicoidea</taxon>
        <taxon>Geomitridae</taxon>
        <taxon>Candidula</taxon>
    </lineage>
</organism>
<evidence type="ECO:0000256" key="5">
    <source>
        <dbReference type="PIRSR" id="PIRSR601548-3"/>
    </source>
</evidence>
<feature type="non-terminal residue" evidence="10">
    <location>
        <position position="1"/>
    </location>
</feature>
<comment type="similarity">
    <text evidence="1 8 9">Belongs to the peptidase M2 family.</text>
</comment>
<comment type="caution">
    <text evidence="10">The sequence shown here is derived from an EMBL/GenBank/DDBJ whole genome shotgun (WGS) entry which is preliminary data.</text>
</comment>
<evidence type="ECO:0000256" key="6">
    <source>
        <dbReference type="PIRSR" id="PIRSR601548-8"/>
    </source>
</evidence>
<protein>
    <recommendedName>
        <fullName evidence="9">Angiotensin-converting enzyme</fullName>
        <ecNumber evidence="9">3.4.-.-</ecNumber>
    </recommendedName>
</protein>
<evidence type="ECO:0000256" key="7">
    <source>
        <dbReference type="PIRSR" id="PIRSR601548-9"/>
    </source>
</evidence>
<feature type="binding site" evidence="6">
    <location>
        <position position="21"/>
    </location>
    <ligand>
        <name>Zn(2+)</name>
        <dbReference type="ChEBI" id="CHEBI:29105"/>
        <label>2</label>
        <note>catalytic</note>
    </ligand>
</feature>
<dbReference type="PROSITE" id="PS52011">
    <property type="entry name" value="PEPTIDASE_M2"/>
    <property type="match status" value="1"/>
</dbReference>
<keyword evidence="9" id="KW-0121">Carboxypeptidase</keyword>
<feature type="binding site" evidence="5">
    <location>
        <position position="45"/>
    </location>
    <ligand>
        <name>Zn(2+)</name>
        <dbReference type="ChEBI" id="CHEBI:29105"/>
        <label>1</label>
        <note>catalytic</note>
    </ligand>
</feature>
<gene>
    <name evidence="10" type="ORF">CUNI_LOCUS9471</name>
</gene>
<dbReference type="EMBL" id="CAJHNH020001653">
    <property type="protein sequence ID" value="CAG5123913.1"/>
    <property type="molecule type" value="Genomic_DNA"/>
</dbReference>
<dbReference type="PANTHER" id="PTHR10514:SF27">
    <property type="entry name" value="ANGIOTENSIN-CONVERTING ENZYME"/>
    <property type="match status" value="1"/>
</dbReference>
<keyword evidence="5 9" id="KW-0479">Metal-binding</keyword>
<keyword evidence="2" id="KW-0732">Signal</keyword>
<dbReference type="PANTHER" id="PTHR10514">
    <property type="entry name" value="ANGIOTENSIN-CONVERTING ENZYME"/>
    <property type="match status" value="1"/>
</dbReference>
<dbReference type="GO" id="GO:0006508">
    <property type="term" value="P:proteolysis"/>
    <property type="evidence" value="ECO:0007669"/>
    <property type="project" value="UniProtKB-KW"/>
</dbReference>
<feature type="binding site" evidence="5">
    <location>
        <position position="17"/>
    </location>
    <ligand>
        <name>Zn(2+)</name>
        <dbReference type="ChEBI" id="CHEBI:29105"/>
        <label>1</label>
        <note>catalytic</note>
    </ligand>
</feature>
<reference evidence="10" key="1">
    <citation type="submission" date="2021-04" db="EMBL/GenBank/DDBJ databases">
        <authorList>
            <consortium name="Molecular Ecology Group"/>
        </authorList>
    </citation>
    <scope>NUCLEOTIDE SEQUENCE</scope>
</reference>
<dbReference type="GO" id="GO:0046872">
    <property type="term" value="F:metal ion binding"/>
    <property type="evidence" value="ECO:0007669"/>
    <property type="project" value="UniProtKB-KW"/>
</dbReference>
<dbReference type="GO" id="GO:0016020">
    <property type="term" value="C:membrane"/>
    <property type="evidence" value="ECO:0007669"/>
    <property type="project" value="InterPro"/>
</dbReference>
<evidence type="ECO:0000256" key="8">
    <source>
        <dbReference type="PROSITE-ProRule" id="PRU01355"/>
    </source>
</evidence>
<comment type="cofactor">
    <cofactor evidence="9">
        <name>Zn(2+)</name>
        <dbReference type="ChEBI" id="CHEBI:29105"/>
    </cofactor>
    <text evidence="9">Binds 1 zinc ion per subunit.</text>
</comment>
<dbReference type="PRINTS" id="PR00791">
    <property type="entry name" value="PEPDIPTASEA"/>
</dbReference>
<keyword evidence="4 9" id="KW-0325">Glycoprotein</keyword>
<dbReference type="Pfam" id="PF01401">
    <property type="entry name" value="Peptidase_M2"/>
    <property type="match status" value="1"/>
</dbReference>
<feature type="binding site" evidence="6">
    <location>
        <position position="17"/>
    </location>
    <ligand>
        <name>Zn(2+)</name>
        <dbReference type="ChEBI" id="CHEBI:29105"/>
        <label>2</label>
        <note>catalytic</note>
    </ligand>
</feature>
<keyword evidence="3" id="KW-1015">Disulfide bond</keyword>
<dbReference type="InterPro" id="IPR001548">
    <property type="entry name" value="Peptidase_M2"/>
</dbReference>
<comment type="caution">
    <text evidence="8">Lacks conserved residue(s) required for the propagation of feature annotation.</text>
</comment>
<accession>A0A8S3Z326</accession>
<keyword evidence="11" id="KW-1185">Reference proteome</keyword>
<feature type="binding site" evidence="6">
    <location>
        <position position="45"/>
    </location>
    <ligand>
        <name>Zn(2+)</name>
        <dbReference type="ChEBI" id="CHEBI:29105"/>
        <label>2</label>
        <note>catalytic</note>
    </ligand>
</feature>
<keyword evidence="9" id="KW-0645">Protease</keyword>
<keyword evidence="5 9" id="KW-0862">Zinc</keyword>
<dbReference type="GO" id="GO:0008241">
    <property type="term" value="F:peptidyl-dipeptidase activity"/>
    <property type="evidence" value="ECO:0007669"/>
    <property type="project" value="InterPro"/>
</dbReference>
<feature type="non-terminal residue" evidence="10">
    <location>
        <position position="74"/>
    </location>
</feature>
<dbReference type="EC" id="3.4.-.-" evidence="9"/>
<evidence type="ECO:0000256" key="1">
    <source>
        <dbReference type="ARBA" id="ARBA00008139"/>
    </source>
</evidence>
<evidence type="ECO:0000256" key="2">
    <source>
        <dbReference type="ARBA" id="ARBA00022729"/>
    </source>
</evidence>
<keyword evidence="9" id="KW-0482">Metalloprotease</keyword>
<evidence type="ECO:0000313" key="11">
    <source>
        <dbReference type="Proteomes" id="UP000678393"/>
    </source>
</evidence>
<dbReference type="Proteomes" id="UP000678393">
    <property type="component" value="Unassembled WGS sequence"/>
</dbReference>
<dbReference type="AlphaFoldDB" id="A0A8S3Z326"/>